<dbReference type="GO" id="GO:0005737">
    <property type="term" value="C:cytoplasm"/>
    <property type="evidence" value="ECO:0007669"/>
    <property type="project" value="TreeGrafter"/>
</dbReference>
<dbReference type="Pfam" id="PF07724">
    <property type="entry name" value="AAA_2"/>
    <property type="match status" value="1"/>
</dbReference>
<dbReference type="EMBL" id="MLCF01000025">
    <property type="protein sequence ID" value="OIV38329.1"/>
    <property type="molecule type" value="Genomic_DNA"/>
</dbReference>
<dbReference type="InterPro" id="IPR000641">
    <property type="entry name" value="CbxX/CfxQ"/>
</dbReference>
<evidence type="ECO:0000256" key="1">
    <source>
        <dbReference type="ARBA" id="ARBA00022741"/>
    </source>
</evidence>
<keyword evidence="1" id="KW-0547">Nucleotide-binding</keyword>
<dbReference type="Gene3D" id="3.40.50.300">
    <property type="entry name" value="P-loop containing nucleotide triphosphate hydrolases"/>
    <property type="match status" value="1"/>
</dbReference>
<dbReference type="GO" id="GO:0034605">
    <property type="term" value="P:cellular response to heat"/>
    <property type="evidence" value="ECO:0007669"/>
    <property type="project" value="TreeGrafter"/>
</dbReference>
<evidence type="ECO:0000259" key="3">
    <source>
        <dbReference type="SMART" id="SM00382"/>
    </source>
</evidence>
<dbReference type="GO" id="GO:0005524">
    <property type="term" value="F:ATP binding"/>
    <property type="evidence" value="ECO:0007669"/>
    <property type="project" value="UniProtKB-KW"/>
</dbReference>
<dbReference type="InterPro" id="IPR003593">
    <property type="entry name" value="AAA+_ATPase"/>
</dbReference>
<dbReference type="PANTHER" id="PTHR11638">
    <property type="entry name" value="ATP-DEPENDENT CLP PROTEASE"/>
    <property type="match status" value="1"/>
</dbReference>
<dbReference type="Proteomes" id="UP000243342">
    <property type="component" value="Unassembled WGS sequence"/>
</dbReference>
<dbReference type="OrthoDB" id="4349945at2"/>
<evidence type="ECO:0000256" key="2">
    <source>
        <dbReference type="ARBA" id="ARBA00022840"/>
    </source>
</evidence>
<feature type="domain" description="AAA+ ATPase" evidence="3">
    <location>
        <begin position="116"/>
        <end position="252"/>
    </location>
</feature>
<dbReference type="InterPro" id="IPR027417">
    <property type="entry name" value="P-loop_NTPase"/>
</dbReference>
<sequence>MSEAAAPATTATTPLFDPTGRLNATAFTRGARSVLATLAGSVVSAVTLAPDLRAALHAAADSAARRGSPRIAEDDLLPALLRERLIGQDDAVDRLAPHLHAAARGLAAGFRWADRPRSVLLLCGPPGTGKTLTARLIAEAVHGTADALAVVDVGRPATPEGLTARLAAALAPGPRRVLLLDDVDRADPHLLDCLLPLLDEGRVAGAGHDARDCVVVLTAGLRPPLDAEDLLPRGPGADSPLRRALGVRLRPELLDRVDEVIPFAPFGPSELRALTESALHRLDGRLRTQLGARLVWDASAADRLARAAWSTTANPSGGNARDVERAVHALVPRLLARLDEAAQPGGGVLRLTCAEHAPAPGAVDVSLER</sequence>
<name>A0A1J7BXV0_9ACTN</name>
<organism evidence="4 5">
    <name type="scientific">Mangrovactinospora gilvigrisea</name>
    <dbReference type="NCBI Taxonomy" id="1428644"/>
    <lineage>
        <taxon>Bacteria</taxon>
        <taxon>Bacillati</taxon>
        <taxon>Actinomycetota</taxon>
        <taxon>Actinomycetes</taxon>
        <taxon>Kitasatosporales</taxon>
        <taxon>Streptomycetaceae</taxon>
        <taxon>Mangrovactinospora</taxon>
    </lineage>
</organism>
<evidence type="ECO:0000313" key="5">
    <source>
        <dbReference type="Proteomes" id="UP000243342"/>
    </source>
</evidence>
<proteinExistence type="predicted"/>
<dbReference type="RefSeq" id="WP_071655738.1">
    <property type="nucleotide sequence ID" value="NZ_MLCF01000025.1"/>
</dbReference>
<reference evidence="4 5" key="1">
    <citation type="submission" date="2016-10" db="EMBL/GenBank/DDBJ databases">
        <title>Genome sequence of Streptomyces gilvigriseus MUSC 26.</title>
        <authorList>
            <person name="Lee L.-H."/>
            <person name="Ser H.-L."/>
        </authorList>
    </citation>
    <scope>NUCLEOTIDE SEQUENCE [LARGE SCALE GENOMIC DNA]</scope>
    <source>
        <strain evidence="4 5">MUSC 26</strain>
    </source>
</reference>
<keyword evidence="5" id="KW-1185">Reference proteome</keyword>
<dbReference type="AlphaFoldDB" id="A0A1J7BXV0"/>
<dbReference type="InterPro" id="IPR050130">
    <property type="entry name" value="ClpA_ClpB"/>
</dbReference>
<dbReference type="SUPFAM" id="SSF52540">
    <property type="entry name" value="P-loop containing nucleoside triphosphate hydrolases"/>
    <property type="match status" value="1"/>
</dbReference>
<dbReference type="PANTHER" id="PTHR11638:SF18">
    <property type="entry name" value="HEAT SHOCK PROTEIN 104"/>
    <property type="match status" value="1"/>
</dbReference>
<dbReference type="GO" id="GO:0016887">
    <property type="term" value="F:ATP hydrolysis activity"/>
    <property type="evidence" value="ECO:0007669"/>
    <property type="project" value="InterPro"/>
</dbReference>
<dbReference type="STRING" id="1428644.BIV57_06630"/>
<keyword evidence="2" id="KW-0067">ATP-binding</keyword>
<gene>
    <name evidence="4" type="ORF">BIV57_06630</name>
</gene>
<dbReference type="InterPro" id="IPR003959">
    <property type="entry name" value="ATPase_AAA_core"/>
</dbReference>
<dbReference type="SMART" id="SM00382">
    <property type="entry name" value="AAA"/>
    <property type="match status" value="1"/>
</dbReference>
<dbReference type="PRINTS" id="PR00819">
    <property type="entry name" value="CBXCFQXSUPER"/>
</dbReference>
<protein>
    <recommendedName>
        <fullName evidence="3">AAA+ ATPase domain-containing protein</fullName>
    </recommendedName>
</protein>
<evidence type="ECO:0000313" key="4">
    <source>
        <dbReference type="EMBL" id="OIV38329.1"/>
    </source>
</evidence>
<accession>A0A1J7BXV0</accession>
<comment type="caution">
    <text evidence="4">The sequence shown here is derived from an EMBL/GenBank/DDBJ whole genome shotgun (WGS) entry which is preliminary data.</text>
</comment>